<sequence length="62" mass="6403">MEKGTNRDAVPPYSTFAASEYDSRRPRARARDGGGGRAVPVATRGALAADGAETTGRVQPGV</sequence>
<name>A0A6J5A315_9BURK</name>
<accession>A0A6J5A315</accession>
<evidence type="ECO:0000313" key="2">
    <source>
        <dbReference type="EMBL" id="CAB3646454.1"/>
    </source>
</evidence>
<feature type="compositionally biased region" description="Basic and acidic residues" evidence="1">
    <location>
        <begin position="21"/>
        <end position="34"/>
    </location>
</feature>
<dbReference type="EMBL" id="CADIJR010000019">
    <property type="protein sequence ID" value="CAB3646454.1"/>
    <property type="molecule type" value="Genomic_DNA"/>
</dbReference>
<feature type="region of interest" description="Disordered" evidence="1">
    <location>
        <begin position="1"/>
        <end position="62"/>
    </location>
</feature>
<keyword evidence="3" id="KW-1185">Reference proteome</keyword>
<organism evidence="2 3">
    <name type="scientific">Achromobacter insuavis</name>
    <dbReference type="NCBI Taxonomy" id="1287735"/>
    <lineage>
        <taxon>Bacteria</taxon>
        <taxon>Pseudomonadati</taxon>
        <taxon>Pseudomonadota</taxon>
        <taxon>Betaproteobacteria</taxon>
        <taxon>Burkholderiales</taxon>
        <taxon>Alcaligenaceae</taxon>
        <taxon>Achromobacter</taxon>
    </lineage>
</organism>
<protein>
    <submittedName>
        <fullName evidence="2">Uncharacterized protein</fullName>
    </submittedName>
</protein>
<dbReference type="Proteomes" id="UP000507979">
    <property type="component" value="Unassembled WGS sequence"/>
</dbReference>
<evidence type="ECO:0000313" key="3">
    <source>
        <dbReference type="Proteomes" id="UP000507979"/>
    </source>
</evidence>
<evidence type="ECO:0000256" key="1">
    <source>
        <dbReference type="SAM" id="MobiDB-lite"/>
    </source>
</evidence>
<proteinExistence type="predicted"/>
<reference evidence="2 3" key="1">
    <citation type="submission" date="2020-04" db="EMBL/GenBank/DDBJ databases">
        <authorList>
            <person name="De Canck E."/>
        </authorList>
    </citation>
    <scope>NUCLEOTIDE SEQUENCE [LARGE SCALE GENOMIC DNA]</scope>
    <source>
        <strain evidence="2 3">LMG 26845</strain>
    </source>
</reference>
<gene>
    <name evidence="2" type="ORF">LMG26845_02489</name>
</gene>
<dbReference type="AlphaFoldDB" id="A0A6J5A315"/>